<evidence type="ECO:0000313" key="1">
    <source>
        <dbReference type="EMBL" id="KIM65592.1"/>
    </source>
</evidence>
<sequence length="86" mass="9205">MDPGHQLGGEVRDSPKAHLFTELSKDRGNNILKLLPRVPKAQTTYACAEGRRQPAPAQLVMSPGRVQISVVGGCRKVAGPQSGMNQ</sequence>
<evidence type="ECO:0000313" key="2">
    <source>
        <dbReference type="Proteomes" id="UP000053989"/>
    </source>
</evidence>
<reference evidence="1 2" key="1">
    <citation type="submission" date="2014-04" db="EMBL/GenBank/DDBJ databases">
        <authorList>
            <consortium name="DOE Joint Genome Institute"/>
            <person name="Kuo A."/>
            <person name="Kohler A."/>
            <person name="Nagy L.G."/>
            <person name="Floudas D."/>
            <person name="Copeland A."/>
            <person name="Barry K.W."/>
            <person name="Cichocki N."/>
            <person name="Veneault-Fourrey C."/>
            <person name="LaButti K."/>
            <person name="Lindquist E.A."/>
            <person name="Lipzen A."/>
            <person name="Lundell T."/>
            <person name="Morin E."/>
            <person name="Murat C."/>
            <person name="Sun H."/>
            <person name="Tunlid A."/>
            <person name="Henrissat B."/>
            <person name="Grigoriev I.V."/>
            <person name="Hibbett D.S."/>
            <person name="Martin F."/>
            <person name="Nordberg H.P."/>
            <person name="Cantor M.N."/>
            <person name="Hua S.X."/>
        </authorList>
    </citation>
    <scope>NUCLEOTIDE SEQUENCE [LARGE SCALE GENOMIC DNA]</scope>
    <source>
        <strain evidence="1 2">Foug A</strain>
    </source>
</reference>
<dbReference type="HOGENOM" id="CLU_2499173_0_0_1"/>
<proteinExistence type="predicted"/>
<organism evidence="1 2">
    <name type="scientific">Scleroderma citrinum Foug A</name>
    <dbReference type="NCBI Taxonomy" id="1036808"/>
    <lineage>
        <taxon>Eukaryota</taxon>
        <taxon>Fungi</taxon>
        <taxon>Dikarya</taxon>
        <taxon>Basidiomycota</taxon>
        <taxon>Agaricomycotina</taxon>
        <taxon>Agaricomycetes</taxon>
        <taxon>Agaricomycetidae</taxon>
        <taxon>Boletales</taxon>
        <taxon>Sclerodermatineae</taxon>
        <taxon>Sclerodermataceae</taxon>
        <taxon>Scleroderma</taxon>
    </lineage>
</organism>
<gene>
    <name evidence="1" type="ORF">SCLCIDRAFT_439980</name>
</gene>
<dbReference type="AlphaFoldDB" id="A0A0C3AL03"/>
<accession>A0A0C3AL03</accession>
<dbReference type="Proteomes" id="UP000053989">
    <property type="component" value="Unassembled WGS sequence"/>
</dbReference>
<name>A0A0C3AL03_9AGAM</name>
<dbReference type="InParanoid" id="A0A0C3AL03"/>
<reference evidence="2" key="2">
    <citation type="submission" date="2015-01" db="EMBL/GenBank/DDBJ databases">
        <title>Evolutionary Origins and Diversification of the Mycorrhizal Mutualists.</title>
        <authorList>
            <consortium name="DOE Joint Genome Institute"/>
            <consortium name="Mycorrhizal Genomics Consortium"/>
            <person name="Kohler A."/>
            <person name="Kuo A."/>
            <person name="Nagy L.G."/>
            <person name="Floudas D."/>
            <person name="Copeland A."/>
            <person name="Barry K.W."/>
            <person name="Cichocki N."/>
            <person name="Veneault-Fourrey C."/>
            <person name="LaButti K."/>
            <person name="Lindquist E.A."/>
            <person name="Lipzen A."/>
            <person name="Lundell T."/>
            <person name="Morin E."/>
            <person name="Murat C."/>
            <person name="Riley R."/>
            <person name="Ohm R."/>
            <person name="Sun H."/>
            <person name="Tunlid A."/>
            <person name="Henrissat B."/>
            <person name="Grigoriev I.V."/>
            <person name="Hibbett D.S."/>
            <person name="Martin F."/>
        </authorList>
    </citation>
    <scope>NUCLEOTIDE SEQUENCE [LARGE SCALE GENOMIC DNA]</scope>
    <source>
        <strain evidence="2">Foug A</strain>
    </source>
</reference>
<keyword evidence="2" id="KW-1185">Reference proteome</keyword>
<protein>
    <submittedName>
        <fullName evidence="1">Uncharacterized protein</fullName>
    </submittedName>
</protein>
<dbReference type="EMBL" id="KN822021">
    <property type="protein sequence ID" value="KIM65592.1"/>
    <property type="molecule type" value="Genomic_DNA"/>
</dbReference>